<dbReference type="EMBL" id="PKMF04000372">
    <property type="protein sequence ID" value="KAK7835450.1"/>
    <property type="molecule type" value="Genomic_DNA"/>
</dbReference>
<feature type="transmembrane region" description="Helical" evidence="1">
    <location>
        <begin position="105"/>
        <end position="127"/>
    </location>
</feature>
<feature type="transmembrane region" description="Helical" evidence="1">
    <location>
        <begin position="60"/>
        <end position="85"/>
    </location>
</feature>
<keyword evidence="3" id="KW-1185">Reference proteome</keyword>
<keyword evidence="1" id="KW-0812">Transmembrane</keyword>
<name>A0AAW0K9R4_QUESU</name>
<keyword evidence="1" id="KW-0472">Membrane</keyword>
<dbReference type="Proteomes" id="UP000237347">
    <property type="component" value="Unassembled WGS sequence"/>
</dbReference>
<gene>
    <name evidence="2" type="primary">NCL_12</name>
    <name evidence="2" type="ORF">CFP56_023516</name>
</gene>
<evidence type="ECO:0000256" key="1">
    <source>
        <dbReference type="SAM" id="Phobius"/>
    </source>
</evidence>
<evidence type="ECO:0000313" key="2">
    <source>
        <dbReference type="EMBL" id="KAK7835450.1"/>
    </source>
</evidence>
<protein>
    <submittedName>
        <fullName evidence="2">Sodium/calcium exchanger ncl</fullName>
    </submittedName>
</protein>
<proteinExistence type="predicted"/>
<dbReference type="AlphaFoldDB" id="A0AAW0K9R4"/>
<accession>A0AAW0K9R4</accession>
<organism evidence="2 3">
    <name type="scientific">Quercus suber</name>
    <name type="common">Cork oak</name>
    <dbReference type="NCBI Taxonomy" id="58331"/>
    <lineage>
        <taxon>Eukaryota</taxon>
        <taxon>Viridiplantae</taxon>
        <taxon>Streptophyta</taxon>
        <taxon>Embryophyta</taxon>
        <taxon>Tracheophyta</taxon>
        <taxon>Spermatophyta</taxon>
        <taxon>Magnoliopsida</taxon>
        <taxon>eudicotyledons</taxon>
        <taxon>Gunneridae</taxon>
        <taxon>Pentapetalae</taxon>
        <taxon>rosids</taxon>
        <taxon>fabids</taxon>
        <taxon>Fagales</taxon>
        <taxon>Fagaceae</taxon>
        <taxon>Quercus</taxon>
    </lineage>
</organism>
<evidence type="ECO:0000313" key="3">
    <source>
        <dbReference type="Proteomes" id="UP000237347"/>
    </source>
</evidence>
<sequence>MRTERVWRSRPVSRMLDIWNANSSDSLAFCAASGSIFYRYRVLGFVSGIFGSTETAQGQVSIGMGMVAGSTVLLLTIIWGSCVIVRKCDLVDSIAQDAQDTKGSYIAVTCFVHIEILQLELIMFPLYKKKLKSSVMSDMIAYKRRPNHYKVESLAPIFRSIASGGIYPNSYQLSTVKSLIGPFELSWKLMPLLVSGSSQLNRRPREHLPPPNHYNLPSQFHILVQHLPGQEDKIFCILKNKRKHPKYA</sequence>
<keyword evidence="1" id="KW-1133">Transmembrane helix</keyword>
<reference evidence="2 3" key="1">
    <citation type="journal article" date="2018" name="Sci. Data">
        <title>The draft genome sequence of cork oak.</title>
        <authorList>
            <person name="Ramos A.M."/>
            <person name="Usie A."/>
            <person name="Barbosa P."/>
            <person name="Barros P.M."/>
            <person name="Capote T."/>
            <person name="Chaves I."/>
            <person name="Simoes F."/>
            <person name="Abreu I."/>
            <person name="Carrasquinho I."/>
            <person name="Faro C."/>
            <person name="Guimaraes J.B."/>
            <person name="Mendonca D."/>
            <person name="Nobrega F."/>
            <person name="Rodrigues L."/>
            <person name="Saibo N.J.M."/>
            <person name="Varela M.C."/>
            <person name="Egas C."/>
            <person name="Matos J."/>
            <person name="Miguel C.M."/>
            <person name="Oliveira M.M."/>
            <person name="Ricardo C.P."/>
            <person name="Goncalves S."/>
        </authorList>
    </citation>
    <scope>NUCLEOTIDE SEQUENCE [LARGE SCALE GENOMIC DNA]</scope>
    <source>
        <strain evidence="3">cv. HL8</strain>
    </source>
</reference>
<comment type="caution">
    <text evidence="2">The sequence shown here is derived from an EMBL/GenBank/DDBJ whole genome shotgun (WGS) entry which is preliminary data.</text>
</comment>